<proteinExistence type="predicted"/>
<dbReference type="Pfam" id="PF08205">
    <property type="entry name" value="C2-set_2"/>
    <property type="match status" value="1"/>
</dbReference>
<sequence length="126" mass="13906">MVKFQPPRSLFLAVDGRRLDPGNLFLPVKEGAELAVSCVVEGGHPPASLSWQLTPNHQPGLNTTVGLHPHMSEAHLGTVLRAHHNSTVTCMAKHQALAHPLNQSLRLHVQCKSITLIHIFYIQDEF</sequence>
<dbReference type="InterPro" id="IPR013162">
    <property type="entry name" value="CD80_C2-set"/>
</dbReference>
<dbReference type="EMBL" id="JASPKZ010008870">
    <property type="protein sequence ID" value="KAJ9578578.1"/>
    <property type="molecule type" value="Genomic_DNA"/>
</dbReference>
<protein>
    <recommendedName>
        <fullName evidence="2">Ig-like domain-containing protein</fullName>
    </recommendedName>
</protein>
<reference evidence="3" key="1">
    <citation type="journal article" date="2023" name="IScience">
        <title>Live-bearing cockroach genome reveals convergent evolutionary mechanisms linked to viviparity in insects and beyond.</title>
        <authorList>
            <person name="Fouks B."/>
            <person name="Harrison M.C."/>
            <person name="Mikhailova A.A."/>
            <person name="Marchal E."/>
            <person name="English S."/>
            <person name="Carruthers M."/>
            <person name="Jennings E.C."/>
            <person name="Chiamaka E.L."/>
            <person name="Frigard R.A."/>
            <person name="Pippel M."/>
            <person name="Attardo G.M."/>
            <person name="Benoit J.B."/>
            <person name="Bornberg-Bauer E."/>
            <person name="Tobe S.S."/>
        </authorList>
    </citation>
    <scope>NUCLEOTIDE SEQUENCE</scope>
    <source>
        <strain evidence="3">Stay&amp;Tobe</strain>
    </source>
</reference>
<evidence type="ECO:0000313" key="4">
    <source>
        <dbReference type="Proteomes" id="UP001233999"/>
    </source>
</evidence>
<evidence type="ECO:0000256" key="1">
    <source>
        <dbReference type="ARBA" id="ARBA00023157"/>
    </source>
</evidence>
<organism evidence="3 4">
    <name type="scientific">Diploptera punctata</name>
    <name type="common">Pacific beetle cockroach</name>
    <dbReference type="NCBI Taxonomy" id="6984"/>
    <lineage>
        <taxon>Eukaryota</taxon>
        <taxon>Metazoa</taxon>
        <taxon>Ecdysozoa</taxon>
        <taxon>Arthropoda</taxon>
        <taxon>Hexapoda</taxon>
        <taxon>Insecta</taxon>
        <taxon>Pterygota</taxon>
        <taxon>Neoptera</taxon>
        <taxon>Polyneoptera</taxon>
        <taxon>Dictyoptera</taxon>
        <taxon>Blattodea</taxon>
        <taxon>Blaberoidea</taxon>
        <taxon>Blaberidae</taxon>
        <taxon>Diplopterinae</taxon>
        <taxon>Diploptera</taxon>
    </lineage>
</organism>
<keyword evidence="4" id="KW-1185">Reference proteome</keyword>
<dbReference type="SUPFAM" id="SSF48726">
    <property type="entry name" value="Immunoglobulin"/>
    <property type="match status" value="1"/>
</dbReference>
<dbReference type="PROSITE" id="PS50835">
    <property type="entry name" value="IG_LIKE"/>
    <property type="match status" value="1"/>
</dbReference>
<dbReference type="Proteomes" id="UP001233999">
    <property type="component" value="Unassembled WGS sequence"/>
</dbReference>
<reference evidence="3" key="2">
    <citation type="submission" date="2023-05" db="EMBL/GenBank/DDBJ databases">
        <authorList>
            <person name="Fouks B."/>
        </authorList>
    </citation>
    <scope>NUCLEOTIDE SEQUENCE</scope>
    <source>
        <strain evidence="3">Stay&amp;Tobe</strain>
        <tissue evidence="3">Testes</tissue>
    </source>
</reference>
<dbReference type="InterPro" id="IPR007110">
    <property type="entry name" value="Ig-like_dom"/>
</dbReference>
<gene>
    <name evidence="3" type="ORF">L9F63_005200</name>
</gene>
<accession>A0AAD8E606</accession>
<dbReference type="Gene3D" id="2.60.40.10">
    <property type="entry name" value="Immunoglobulins"/>
    <property type="match status" value="1"/>
</dbReference>
<evidence type="ECO:0000259" key="2">
    <source>
        <dbReference type="PROSITE" id="PS50835"/>
    </source>
</evidence>
<dbReference type="InterPro" id="IPR036179">
    <property type="entry name" value="Ig-like_dom_sf"/>
</dbReference>
<feature type="domain" description="Ig-like" evidence="2">
    <location>
        <begin position="21"/>
        <end position="106"/>
    </location>
</feature>
<comment type="caution">
    <text evidence="3">The sequence shown here is derived from an EMBL/GenBank/DDBJ whole genome shotgun (WGS) entry which is preliminary data.</text>
</comment>
<dbReference type="InterPro" id="IPR013783">
    <property type="entry name" value="Ig-like_fold"/>
</dbReference>
<name>A0AAD8E606_DIPPU</name>
<evidence type="ECO:0000313" key="3">
    <source>
        <dbReference type="EMBL" id="KAJ9578578.1"/>
    </source>
</evidence>
<keyword evidence="1" id="KW-1015">Disulfide bond</keyword>
<dbReference type="AlphaFoldDB" id="A0AAD8E606"/>